<feature type="coiled-coil region" evidence="1">
    <location>
        <begin position="1"/>
        <end position="100"/>
    </location>
</feature>
<proteinExistence type="predicted"/>
<sequence>MNELQRQVEQLQTYKQEMQSSNEALSNEKQALEQQVQSAKLQSSQLQEVQTKFESEREQLENNLKLESKFDLDPDTEPELAETKEALAQAVRQLNQLKQEQGTDA</sequence>
<protein>
    <submittedName>
        <fullName evidence="2">Uncharacterized protein</fullName>
    </submittedName>
</protein>
<keyword evidence="1" id="KW-0175">Coiled coil</keyword>
<name>A0AAE0LJC4_9CHLO</name>
<accession>A0AAE0LJC4</accession>
<gene>
    <name evidence="2" type="ORF">CYMTET_5170</name>
</gene>
<evidence type="ECO:0000256" key="1">
    <source>
        <dbReference type="SAM" id="Coils"/>
    </source>
</evidence>
<evidence type="ECO:0000313" key="2">
    <source>
        <dbReference type="EMBL" id="KAK3287313.1"/>
    </source>
</evidence>
<dbReference type="Proteomes" id="UP001190700">
    <property type="component" value="Unassembled WGS sequence"/>
</dbReference>
<reference evidence="2 3" key="1">
    <citation type="journal article" date="2015" name="Genome Biol. Evol.">
        <title>Comparative Genomics of a Bacterivorous Green Alga Reveals Evolutionary Causalities and Consequences of Phago-Mixotrophic Mode of Nutrition.</title>
        <authorList>
            <person name="Burns J.A."/>
            <person name="Paasch A."/>
            <person name="Narechania A."/>
            <person name="Kim E."/>
        </authorList>
    </citation>
    <scope>NUCLEOTIDE SEQUENCE [LARGE SCALE GENOMIC DNA]</scope>
    <source>
        <strain evidence="2 3">PLY_AMNH</strain>
    </source>
</reference>
<dbReference type="AlphaFoldDB" id="A0AAE0LJC4"/>
<organism evidence="2 3">
    <name type="scientific">Cymbomonas tetramitiformis</name>
    <dbReference type="NCBI Taxonomy" id="36881"/>
    <lineage>
        <taxon>Eukaryota</taxon>
        <taxon>Viridiplantae</taxon>
        <taxon>Chlorophyta</taxon>
        <taxon>Pyramimonadophyceae</taxon>
        <taxon>Pyramimonadales</taxon>
        <taxon>Pyramimonadaceae</taxon>
        <taxon>Cymbomonas</taxon>
    </lineage>
</organism>
<dbReference type="EMBL" id="LGRX02000909">
    <property type="protein sequence ID" value="KAK3287313.1"/>
    <property type="molecule type" value="Genomic_DNA"/>
</dbReference>
<evidence type="ECO:0000313" key="3">
    <source>
        <dbReference type="Proteomes" id="UP001190700"/>
    </source>
</evidence>
<comment type="caution">
    <text evidence="2">The sequence shown here is derived from an EMBL/GenBank/DDBJ whole genome shotgun (WGS) entry which is preliminary data.</text>
</comment>
<keyword evidence="3" id="KW-1185">Reference proteome</keyword>